<dbReference type="Proteomes" id="UP000478052">
    <property type="component" value="Unassembled WGS sequence"/>
</dbReference>
<evidence type="ECO:0000313" key="1">
    <source>
        <dbReference type="EMBL" id="KAF0754495.1"/>
    </source>
</evidence>
<keyword evidence="1" id="KW-0548">Nucleotidyltransferase</keyword>
<dbReference type="AlphaFoldDB" id="A0A6G0YF40"/>
<organism evidence="1 2">
    <name type="scientific">Aphis craccivora</name>
    <name type="common">Cowpea aphid</name>
    <dbReference type="NCBI Taxonomy" id="307492"/>
    <lineage>
        <taxon>Eukaryota</taxon>
        <taxon>Metazoa</taxon>
        <taxon>Ecdysozoa</taxon>
        <taxon>Arthropoda</taxon>
        <taxon>Hexapoda</taxon>
        <taxon>Insecta</taxon>
        <taxon>Pterygota</taxon>
        <taxon>Neoptera</taxon>
        <taxon>Paraneoptera</taxon>
        <taxon>Hemiptera</taxon>
        <taxon>Sternorrhyncha</taxon>
        <taxon>Aphidomorpha</taxon>
        <taxon>Aphidoidea</taxon>
        <taxon>Aphididae</taxon>
        <taxon>Aphidini</taxon>
        <taxon>Aphis</taxon>
        <taxon>Aphis</taxon>
    </lineage>
</organism>
<name>A0A6G0YF40_APHCR</name>
<proteinExistence type="predicted"/>
<keyword evidence="2" id="KW-1185">Reference proteome</keyword>
<keyword evidence="1" id="KW-0808">Transferase</keyword>
<dbReference type="EMBL" id="VUJU01004395">
    <property type="protein sequence ID" value="KAF0754495.1"/>
    <property type="molecule type" value="Genomic_DNA"/>
</dbReference>
<keyword evidence="1" id="KW-0695">RNA-directed DNA polymerase</keyword>
<evidence type="ECO:0000313" key="2">
    <source>
        <dbReference type="Proteomes" id="UP000478052"/>
    </source>
</evidence>
<protein>
    <submittedName>
        <fullName evidence="1">Putative RNA-directed DNA polymerase</fullName>
    </submittedName>
</protein>
<dbReference type="GO" id="GO:0003964">
    <property type="term" value="F:RNA-directed DNA polymerase activity"/>
    <property type="evidence" value="ECO:0007669"/>
    <property type="project" value="UniProtKB-KW"/>
</dbReference>
<sequence>MDLRFKLSSSLDPCFHIEMVCCKAVRVLSIIMRFLMDLNLTSSLKVLYCSLVRPIVEYGSIIWDPHTTDNPY</sequence>
<reference evidence="1 2" key="1">
    <citation type="submission" date="2019-08" db="EMBL/GenBank/DDBJ databases">
        <title>Whole genome of Aphis craccivora.</title>
        <authorList>
            <person name="Voronova N.V."/>
            <person name="Shulinski R.S."/>
            <person name="Bandarenka Y.V."/>
            <person name="Zhorov D.G."/>
            <person name="Warner D."/>
        </authorList>
    </citation>
    <scope>NUCLEOTIDE SEQUENCE [LARGE SCALE GENOMIC DNA]</scope>
    <source>
        <strain evidence="1">180601</strain>
        <tissue evidence="1">Whole Body</tissue>
    </source>
</reference>
<dbReference type="OrthoDB" id="6630692at2759"/>
<comment type="caution">
    <text evidence="1">The sequence shown here is derived from an EMBL/GenBank/DDBJ whole genome shotgun (WGS) entry which is preliminary data.</text>
</comment>
<accession>A0A6G0YF40</accession>
<gene>
    <name evidence="1" type="ORF">FWK35_00016485</name>
</gene>